<feature type="transmembrane region" description="Helical" evidence="2">
    <location>
        <begin position="101"/>
        <end position="120"/>
    </location>
</feature>
<evidence type="ECO:0000313" key="3">
    <source>
        <dbReference type="EMBL" id="WAR07545.1"/>
    </source>
</evidence>
<keyword evidence="4" id="KW-1185">Reference proteome</keyword>
<evidence type="ECO:0000313" key="4">
    <source>
        <dbReference type="Proteomes" id="UP001164746"/>
    </source>
</evidence>
<dbReference type="EMBL" id="CP111017">
    <property type="protein sequence ID" value="WAR07545.1"/>
    <property type="molecule type" value="Genomic_DNA"/>
</dbReference>
<keyword evidence="2" id="KW-1133">Transmembrane helix</keyword>
<accession>A0ABY7ECE9</accession>
<name>A0ABY7ECE9_MYAAR</name>
<evidence type="ECO:0000256" key="2">
    <source>
        <dbReference type="SAM" id="Phobius"/>
    </source>
</evidence>
<organism evidence="3 4">
    <name type="scientific">Mya arenaria</name>
    <name type="common">Soft-shell clam</name>
    <dbReference type="NCBI Taxonomy" id="6604"/>
    <lineage>
        <taxon>Eukaryota</taxon>
        <taxon>Metazoa</taxon>
        <taxon>Spiralia</taxon>
        <taxon>Lophotrochozoa</taxon>
        <taxon>Mollusca</taxon>
        <taxon>Bivalvia</taxon>
        <taxon>Autobranchia</taxon>
        <taxon>Heteroconchia</taxon>
        <taxon>Euheterodonta</taxon>
        <taxon>Imparidentia</taxon>
        <taxon>Neoheterodontei</taxon>
        <taxon>Myida</taxon>
        <taxon>Myoidea</taxon>
        <taxon>Myidae</taxon>
        <taxon>Mya</taxon>
    </lineage>
</organism>
<evidence type="ECO:0000256" key="1">
    <source>
        <dbReference type="SAM" id="MobiDB-lite"/>
    </source>
</evidence>
<keyword evidence="2" id="KW-0472">Membrane</keyword>
<dbReference type="Proteomes" id="UP001164746">
    <property type="component" value="Chromosome 6"/>
</dbReference>
<sequence length="160" mass="16888">MDKDICSQPICQETSTMTTQGITREAANTNSTVAPTPFATSNATARRNITEASTMTTQGITREAANTNSTVAPTSFATSNATGRKNITASDTGNDLLPVKVAVPVGVCLFVAVVFTVFLLKRRSKRQSAKNGENVDVPTQLTDIPDCGTSTEKDASNIID</sequence>
<gene>
    <name evidence="3" type="ORF">MAR_017503</name>
</gene>
<feature type="compositionally biased region" description="Basic and acidic residues" evidence="1">
    <location>
        <begin position="151"/>
        <end position="160"/>
    </location>
</feature>
<proteinExistence type="predicted"/>
<feature type="non-terminal residue" evidence="3">
    <location>
        <position position="1"/>
    </location>
</feature>
<protein>
    <submittedName>
        <fullName evidence="3">Uncharacterized protein</fullName>
    </submittedName>
</protein>
<feature type="region of interest" description="Disordered" evidence="1">
    <location>
        <begin position="127"/>
        <end position="160"/>
    </location>
</feature>
<reference evidence="3" key="1">
    <citation type="submission" date="2022-11" db="EMBL/GenBank/DDBJ databases">
        <title>Centuries of genome instability and evolution in soft-shell clam transmissible cancer (bioRxiv).</title>
        <authorList>
            <person name="Hart S.F.M."/>
            <person name="Yonemitsu M.A."/>
            <person name="Giersch R.M."/>
            <person name="Beal B.F."/>
            <person name="Arriagada G."/>
            <person name="Davis B.W."/>
            <person name="Ostrander E.A."/>
            <person name="Goff S.P."/>
            <person name="Metzger M.J."/>
        </authorList>
    </citation>
    <scope>NUCLEOTIDE SEQUENCE</scope>
    <source>
        <strain evidence="3">MELC-2E11</strain>
        <tissue evidence="3">Siphon/mantle</tissue>
    </source>
</reference>
<keyword evidence="2" id="KW-0812">Transmembrane</keyword>